<gene>
    <name evidence="1" type="ORF">SDC9_166314</name>
</gene>
<name>A0A645FZ83_9ZZZZ</name>
<protein>
    <submittedName>
        <fullName evidence="1">Uncharacterized protein</fullName>
    </submittedName>
</protein>
<proteinExistence type="predicted"/>
<sequence>MNYSELFSEFKNNANHTKTEKVYYGEGNLDEIDIAIKSSNDKKKVTITSTGLHKASGKSVTLTMYFPVDFPSLKKWE</sequence>
<evidence type="ECO:0000313" key="1">
    <source>
        <dbReference type="EMBL" id="MPN18949.1"/>
    </source>
</evidence>
<dbReference type="AlphaFoldDB" id="A0A645FZ83"/>
<accession>A0A645FZ83</accession>
<dbReference type="EMBL" id="VSSQ01066393">
    <property type="protein sequence ID" value="MPN18949.1"/>
    <property type="molecule type" value="Genomic_DNA"/>
</dbReference>
<reference evidence="1" key="1">
    <citation type="submission" date="2019-08" db="EMBL/GenBank/DDBJ databases">
        <authorList>
            <person name="Kucharzyk K."/>
            <person name="Murdoch R.W."/>
            <person name="Higgins S."/>
            <person name="Loffler F."/>
        </authorList>
    </citation>
    <scope>NUCLEOTIDE SEQUENCE</scope>
</reference>
<comment type="caution">
    <text evidence="1">The sequence shown here is derived from an EMBL/GenBank/DDBJ whole genome shotgun (WGS) entry which is preliminary data.</text>
</comment>
<organism evidence="1">
    <name type="scientific">bioreactor metagenome</name>
    <dbReference type="NCBI Taxonomy" id="1076179"/>
    <lineage>
        <taxon>unclassified sequences</taxon>
        <taxon>metagenomes</taxon>
        <taxon>ecological metagenomes</taxon>
    </lineage>
</organism>